<dbReference type="PROSITE" id="PS00606">
    <property type="entry name" value="KS3_1"/>
    <property type="match status" value="1"/>
</dbReference>
<dbReference type="Pfam" id="PF00109">
    <property type="entry name" value="ketoacyl-synt"/>
    <property type="match status" value="1"/>
</dbReference>
<keyword evidence="2 4" id="KW-0808">Transferase</keyword>
<organism evidence="4">
    <name type="scientific">hydrothermal vent metagenome</name>
    <dbReference type="NCBI Taxonomy" id="652676"/>
    <lineage>
        <taxon>unclassified sequences</taxon>
        <taxon>metagenomes</taxon>
        <taxon>ecological metagenomes</taxon>
    </lineage>
</organism>
<dbReference type="PANTHER" id="PTHR11712">
    <property type="entry name" value="POLYKETIDE SYNTHASE-RELATED"/>
    <property type="match status" value="1"/>
</dbReference>
<dbReference type="EC" id="2.3.1.179" evidence="4"/>
<name>A0A3B0QK59_9ZZZZ</name>
<dbReference type="Gene3D" id="3.40.47.10">
    <property type="match status" value="1"/>
</dbReference>
<dbReference type="InterPro" id="IPR000794">
    <property type="entry name" value="Beta-ketoacyl_synthase"/>
</dbReference>
<dbReference type="EMBL" id="UOEA01000006">
    <property type="protein sequence ID" value="VAV82250.1"/>
    <property type="molecule type" value="Genomic_DNA"/>
</dbReference>
<evidence type="ECO:0000256" key="2">
    <source>
        <dbReference type="ARBA" id="ARBA00022679"/>
    </source>
</evidence>
<evidence type="ECO:0000256" key="1">
    <source>
        <dbReference type="ARBA" id="ARBA00008467"/>
    </source>
</evidence>
<dbReference type="GO" id="GO:0005829">
    <property type="term" value="C:cytosol"/>
    <property type="evidence" value="ECO:0007669"/>
    <property type="project" value="TreeGrafter"/>
</dbReference>
<dbReference type="InterPro" id="IPR014031">
    <property type="entry name" value="Ketoacyl_synth_C"/>
</dbReference>
<dbReference type="AlphaFoldDB" id="A0A3B0QK59"/>
<dbReference type="GO" id="GO:0004315">
    <property type="term" value="F:3-oxoacyl-[acyl-carrier-protein] synthase activity"/>
    <property type="evidence" value="ECO:0007669"/>
    <property type="project" value="UniProtKB-EC"/>
</dbReference>
<dbReference type="GO" id="GO:0006633">
    <property type="term" value="P:fatty acid biosynthetic process"/>
    <property type="evidence" value="ECO:0007669"/>
    <property type="project" value="InterPro"/>
</dbReference>
<dbReference type="InterPro" id="IPR016039">
    <property type="entry name" value="Thiolase-like"/>
</dbReference>
<sequence>MALRQRQKRVVVTGVGIITAHGMGYGENLVAMKEGRDSIGPITAFDASAYRGTLGGEVKGFSFDRPLTRLRRSRLDRSSLMLLAAFDEALAMAGLDKINDPIYMALGTTLGGMLSGQRYHGMGIEKGFDKTKASLLTDYLAHSQAANLMEEYGLKGQARTFSDACASGTNAIGSAFEKIRSGAFDIAISGGYDTMCEFTFAGFNSLQAVTPERCRPFDKERDGLVLGEGAGLLILEDMEYARRRGAAVLGEVTGYGTSSDAFHSTRPDPEARGAVAAINTALESAGVSPGDIDYINAHGTATPYNDLMEARAIAKVFGKCDGQEGVPVSSVKSMIGHLLGASGAVEAISALMAIREGFIPPNINCGEVDPECNVNISTEPNCSAPLKRAISNSFGFGGANACLVLEGAAGA</sequence>
<evidence type="ECO:0000313" key="4">
    <source>
        <dbReference type="EMBL" id="VAV82250.1"/>
    </source>
</evidence>
<proteinExistence type="inferred from homology"/>
<dbReference type="InterPro" id="IPR018201">
    <property type="entry name" value="Ketoacyl_synth_AS"/>
</dbReference>
<reference evidence="4" key="1">
    <citation type="submission" date="2018-06" db="EMBL/GenBank/DDBJ databases">
        <authorList>
            <person name="Zhirakovskaya E."/>
        </authorList>
    </citation>
    <scope>NUCLEOTIDE SEQUENCE</scope>
</reference>
<gene>
    <name evidence="4" type="ORF">MNBD_DELTA01-1268</name>
</gene>
<dbReference type="InterPro" id="IPR020841">
    <property type="entry name" value="PKS_Beta-ketoAc_synthase_dom"/>
</dbReference>
<dbReference type="SMART" id="SM00825">
    <property type="entry name" value="PKS_KS"/>
    <property type="match status" value="1"/>
</dbReference>
<comment type="similarity">
    <text evidence="1">Belongs to the thiolase-like superfamily. Beta-ketoacyl-ACP synthases family.</text>
</comment>
<dbReference type="CDD" id="cd00834">
    <property type="entry name" value="KAS_I_II"/>
    <property type="match status" value="1"/>
</dbReference>
<dbReference type="PANTHER" id="PTHR11712:SF336">
    <property type="entry name" value="3-OXOACYL-[ACYL-CARRIER-PROTEIN] SYNTHASE, MITOCHONDRIAL"/>
    <property type="match status" value="1"/>
</dbReference>
<evidence type="ECO:0000259" key="3">
    <source>
        <dbReference type="PROSITE" id="PS52004"/>
    </source>
</evidence>
<dbReference type="PROSITE" id="PS52004">
    <property type="entry name" value="KS3_2"/>
    <property type="match status" value="1"/>
</dbReference>
<dbReference type="InterPro" id="IPR014030">
    <property type="entry name" value="Ketoacyl_synth_N"/>
</dbReference>
<accession>A0A3B0QK59</accession>
<dbReference type="SUPFAM" id="SSF53901">
    <property type="entry name" value="Thiolase-like"/>
    <property type="match status" value="2"/>
</dbReference>
<protein>
    <submittedName>
        <fullName evidence="4">3-oxoacyl-[acyl-carrier-protein] synthase, KASII</fullName>
        <ecNumber evidence="4">2.3.1.179</ecNumber>
    </submittedName>
</protein>
<feature type="domain" description="Ketosynthase family 3 (KS3)" evidence="3">
    <location>
        <begin position="7"/>
        <end position="407"/>
    </location>
</feature>
<keyword evidence="4" id="KW-0012">Acyltransferase</keyword>
<dbReference type="Pfam" id="PF02801">
    <property type="entry name" value="Ketoacyl-synt_C"/>
    <property type="match status" value="1"/>
</dbReference>